<sequence>MSSPIRLSRNAWLMLLICIFGWGFSWTVIKYALAEIPPLSFRGVSAFAAGMLTLLLVRASGASVAVARAHWPKLGMLAFFNVLSWNVLSTYGVLYLPSGRAALLAYTMPLWCVPLSVWLLNERLDPRRCVALLLGGAGVAVLMGQDVLELMQAPLGAILMVSAALCWACGMVLMKRWALPLETMPLTGWQLLLGSLPMLPAAVWVDGIPPQLPGAGALAALAFSALVTFMLCYWAWNRLVLMVPVAVSSLSSLLTPLVGVTSGALFLGEQPGWAEALAVLLILGAVAVINLGGRRAPAA</sequence>
<evidence type="ECO:0000256" key="2">
    <source>
        <dbReference type="ARBA" id="ARBA00022475"/>
    </source>
</evidence>
<dbReference type="RefSeq" id="WP_170021058.1">
    <property type="nucleotide sequence ID" value="NZ_JABCSC020000001.1"/>
</dbReference>
<gene>
    <name evidence="8" type="ORF">HJ583_006060</name>
</gene>
<comment type="subcellular location">
    <subcellularLocation>
        <location evidence="1">Cell membrane</location>
        <topology evidence="1">Multi-pass membrane protein</topology>
    </subcellularLocation>
</comment>
<feature type="transmembrane region" description="Helical" evidence="6">
    <location>
        <begin position="101"/>
        <end position="120"/>
    </location>
</feature>
<dbReference type="InterPro" id="IPR037185">
    <property type="entry name" value="EmrE-like"/>
</dbReference>
<evidence type="ECO:0000313" key="9">
    <source>
        <dbReference type="Proteomes" id="UP000778523"/>
    </source>
</evidence>
<dbReference type="PANTHER" id="PTHR32322:SF18">
    <property type="entry name" value="S-ADENOSYLMETHIONINE_S-ADENOSYLHOMOCYSTEINE TRANSPORTER"/>
    <property type="match status" value="1"/>
</dbReference>
<evidence type="ECO:0000256" key="1">
    <source>
        <dbReference type="ARBA" id="ARBA00004651"/>
    </source>
</evidence>
<keyword evidence="2" id="KW-1003">Cell membrane</keyword>
<feature type="transmembrane region" description="Helical" evidence="6">
    <location>
        <begin position="129"/>
        <end position="148"/>
    </location>
</feature>
<dbReference type="InterPro" id="IPR000620">
    <property type="entry name" value="EamA_dom"/>
</dbReference>
<feature type="transmembrane region" description="Helical" evidence="6">
    <location>
        <begin position="154"/>
        <end position="174"/>
    </location>
</feature>
<keyword evidence="3 6" id="KW-0812">Transmembrane</keyword>
<dbReference type="Pfam" id="PF00892">
    <property type="entry name" value="EamA"/>
    <property type="match status" value="2"/>
</dbReference>
<reference evidence="8 9" key="1">
    <citation type="submission" date="2020-06" db="EMBL/GenBank/DDBJ databases">
        <title>Draft genome of Uliginosibacterium sp. IMCC34675.</title>
        <authorList>
            <person name="Song J."/>
        </authorList>
    </citation>
    <scope>NUCLEOTIDE SEQUENCE [LARGE SCALE GENOMIC DNA]</scope>
    <source>
        <strain evidence="8 9">IMCC34675</strain>
    </source>
</reference>
<dbReference type="SUPFAM" id="SSF103481">
    <property type="entry name" value="Multidrug resistance efflux transporter EmrE"/>
    <property type="match status" value="2"/>
</dbReference>
<feature type="transmembrane region" description="Helical" evidence="6">
    <location>
        <begin position="217"/>
        <end position="236"/>
    </location>
</feature>
<keyword evidence="9" id="KW-1185">Reference proteome</keyword>
<evidence type="ECO:0000256" key="3">
    <source>
        <dbReference type="ARBA" id="ARBA00022692"/>
    </source>
</evidence>
<protein>
    <submittedName>
        <fullName evidence="8">EamA family transporter</fullName>
    </submittedName>
</protein>
<evidence type="ECO:0000256" key="4">
    <source>
        <dbReference type="ARBA" id="ARBA00022989"/>
    </source>
</evidence>
<dbReference type="EMBL" id="JABCSC020000001">
    <property type="protein sequence ID" value="NSL54579.1"/>
    <property type="molecule type" value="Genomic_DNA"/>
</dbReference>
<dbReference type="PANTHER" id="PTHR32322">
    <property type="entry name" value="INNER MEMBRANE TRANSPORTER"/>
    <property type="match status" value="1"/>
</dbReference>
<evidence type="ECO:0000256" key="5">
    <source>
        <dbReference type="ARBA" id="ARBA00023136"/>
    </source>
</evidence>
<dbReference type="InterPro" id="IPR050638">
    <property type="entry name" value="AA-Vitamin_Transporters"/>
</dbReference>
<accession>A0ABX2IIY4</accession>
<feature type="transmembrane region" description="Helical" evidence="6">
    <location>
        <begin position="12"/>
        <end position="33"/>
    </location>
</feature>
<feature type="transmembrane region" description="Helical" evidence="6">
    <location>
        <begin position="186"/>
        <end position="205"/>
    </location>
</feature>
<evidence type="ECO:0000256" key="6">
    <source>
        <dbReference type="SAM" id="Phobius"/>
    </source>
</evidence>
<comment type="caution">
    <text evidence="8">The sequence shown here is derived from an EMBL/GenBank/DDBJ whole genome shotgun (WGS) entry which is preliminary data.</text>
</comment>
<feature type="transmembrane region" description="Helical" evidence="6">
    <location>
        <begin position="74"/>
        <end position="95"/>
    </location>
</feature>
<feature type="transmembrane region" description="Helical" evidence="6">
    <location>
        <begin position="273"/>
        <end position="293"/>
    </location>
</feature>
<organism evidence="8 9">
    <name type="scientific">Uliginosibacterium aquaticum</name>
    <dbReference type="NCBI Taxonomy" id="2731212"/>
    <lineage>
        <taxon>Bacteria</taxon>
        <taxon>Pseudomonadati</taxon>
        <taxon>Pseudomonadota</taxon>
        <taxon>Betaproteobacteria</taxon>
        <taxon>Rhodocyclales</taxon>
        <taxon>Zoogloeaceae</taxon>
        <taxon>Uliginosibacterium</taxon>
    </lineage>
</organism>
<dbReference type="Proteomes" id="UP000778523">
    <property type="component" value="Unassembled WGS sequence"/>
</dbReference>
<feature type="domain" description="EamA" evidence="7">
    <location>
        <begin position="155"/>
        <end position="290"/>
    </location>
</feature>
<feature type="transmembrane region" description="Helical" evidence="6">
    <location>
        <begin position="45"/>
        <end position="67"/>
    </location>
</feature>
<proteinExistence type="predicted"/>
<evidence type="ECO:0000259" key="7">
    <source>
        <dbReference type="Pfam" id="PF00892"/>
    </source>
</evidence>
<feature type="transmembrane region" description="Helical" evidence="6">
    <location>
        <begin position="243"/>
        <end position="267"/>
    </location>
</feature>
<keyword evidence="4 6" id="KW-1133">Transmembrane helix</keyword>
<feature type="domain" description="EamA" evidence="7">
    <location>
        <begin position="13"/>
        <end position="143"/>
    </location>
</feature>
<keyword evidence="5 6" id="KW-0472">Membrane</keyword>
<evidence type="ECO:0000313" key="8">
    <source>
        <dbReference type="EMBL" id="NSL54579.1"/>
    </source>
</evidence>
<name>A0ABX2IIY4_9RHOO</name>